<evidence type="ECO:0000256" key="10">
    <source>
        <dbReference type="SAM" id="SignalP"/>
    </source>
</evidence>
<feature type="domain" description="J" evidence="11">
    <location>
        <begin position="355"/>
        <end position="421"/>
    </location>
</feature>
<dbReference type="FunFam" id="1.25.40.10:FF:000258">
    <property type="entry name" value="DnaJ domain containing protein"/>
    <property type="match status" value="1"/>
</dbReference>
<dbReference type="PROSITE" id="PS00636">
    <property type="entry name" value="DNAJ_1"/>
    <property type="match status" value="1"/>
</dbReference>
<proteinExistence type="predicted"/>
<dbReference type="CDD" id="cd06257">
    <property type="entry name" value="DnaJ"/>
    <property type="match status" value="1"/>
</dbReference>
<comment type="function">
    <text evidence="7">May play a role in protein folding in the endoplasmic reticulum.</text>
</comment>
<dbReference type="Proteomes" id="UP000324897">
    <property type="component" value="Unassembled WGS sequence"/>
</dbReference>
<keyword evidence="4 9" id="KW-0802">TPR repeat</keyword>
<evidence type="ECO:0000256" key="3">
    <source>
        <dbReference type="ARBA" id="ARBA00022737"/>
    </source>
</evidence>
<evidence type="ECO:0000256" key="1">
    <source>
        <dbReference type="ARBA" id="ARBA00004319"/>
    </source>
</evidence>
<feature type="repeat" description="TPR" evidence="9">
    <location>
        <begin position="68"/>
        <end position="101"/>
    </location>
</feature>
<dbReference type="PROSITE" id="PS50005">
    <property type="entry name" value="TPR"/>
    <property type="match status" value="2"/>
</dbReference>
<dbReference type="Pfam" id="PF13432">
    <property type="entry name" value="TPR_16"/>
    <property type="match status" value="1"/>
</dbReference>
<evidence type="ECO:0000256" key="4">
    <source>
        <dbReference type="ARBA" id="ARBA00022803"/>
    </source>
</evidence>
<dbReference type="PRINTS" id="PR00625">
    <property type="entry name" value="JDOMAIN"/>
</dbReference>
<feature type="repeat" description="TPR" evidence="9">
    <location>
        <begin position="183"/>
        <end position="216"/>
    </location>
</feature>
<evidence type="ECO:0000313" key="13">
    <source>
        <dbReference type="Proteomes" id="UP000324897"/>
    </source>
</evidence>
<evidence type="ECO:0000256" key="7">
    <source>
        <dbReference type="ARBA" id="ARBA00056093"/>
    </source>
</evidence>
<keyword evidence="13" id="KW-1185">Reference proteome</keyword>
<dbReference type="InterPro" id="IPR011990">
    <property type="entry name" value="TPR-like_helical_dom_sf"/>
</dbReference>
<dbReference type="PANTHER" id="PTHR45188:SF2">
    <property type="entry name" value="DNAJ HOMOLOG SUBFAMILY C MEMBER 7"/>
    <property type="match status" value="1"/>
</dbReference>
<gene>
    <name evidence="12" type="ORF">EJB05_19026</name>
</gene>
<dbReference type="SMART" id="SM00271">
    <property type="entry name" value="DnaJ"/>
    <property type="match status" value="1"/>
</dbReference>
<dbReference type="InterPro" id="IPR019734">
    <property type="entry name" value="TPR_rpt"/>
</dbReference>
<dbReference type="Gene3D" id="1.25.40.10">
    <property type="entry name" value="Tetratricopeptide repeat domain"/>
    <property type="match status" value="1"/>
</dbReference>
<dbReference type="AlphaFoldDB" id="A0A5J9VLE5"/>
<dbReference type="SUPFAM" id="SSF48452">
    <property type="entry name" value="TPR-like"/>
    <property type="match status" value="1"/>
</dbReference>
<dbReference type="Pfam" id="PF00226">
    <property type="entry name" value="DnaJ"/>
    <property type="match status" value="1"/>
</dbReference>
<reference evidence="12 13" key="1">
    <citation type="journal article" date="2019" name="Sci. Rep.">
        <title>A high-quality genome of Eragrostis curvula grass provides insights into Poaceae evolution and supports new strategies to enhance forage quality.</title>
        <authorList>
            <person name="Carballo J."/>
            <person name="Santos B.A.C.M."/>
            <person name="Zappacosta D."/>
            <person name="Garbus I."/>
            <person name="Selva J.P."/>
            <person name="Gallo C.A."/>
            <person name="Diaz A."/>
            <person name="Albertini E."/>
            <person name="Caccamo M."/>
            <person name="Echenique V."/>
        </authorList>
    </citation>
    <scope>NUCLEOTIDE SEQUENCE [LARGE SCALE GENOMIC DNA]</scope>
    <source>
        <strain evidence="13">cv. Victoria</strain>
        <tissue evidence="12">Leaf</tissue>
    </source>
</reference>
<evidence type="ECO:0000256" key="8">
    <source>
        <dbReference type="ARBA" id="ARBA00063426"/>
    </source>
</evidence>
<dbReference type="GO" id="GO:0005788">
    <property type="term" value="C:endoplasmic reticulum lumen"/>
    <property type="evidence" value="ECO:0007669"/>
    <property type="project" value="UniProtKB-SubCell"/>
</dbReference>
<dbReference type="Gene3D" id="1.10.287.110">
    <property type="entry name" value="DnaJ domain"/>
    <property type="match status" value="1"/>
</dbReference>
<dbReference type="Pfam" id="PF13181">
    <property type="entry name" value="TPR_8"/>
    <property type="match status" value="1"/>
</dbReference>
<dbReference type="InterPro" id="IPR018253">
    <property type="entry name" value="DnaJ_domain_CS"/>
</dbReference>
<feature type="signal peptide" evidence="10">
    <location>
        <begin position="1"/>
        <end position="26"/>
    </location>
</feature>
<dbReference type="OrthoDB" id="10250354at2759"/>
<dbReference type="InterPro" id="IPR036869">
    <property type="entry name" value="J_dom_sf"/>
</dbReference>
<sequence length="466" mass="52103">MVRPWRAALPLLLILCLLQFSPLVFTQEGQENDPSTLFARASEMMNLRKYDGALGLLNAVLEVDPNHSEAYRQRALVLRHKCRYKEAESDYNKYLEIRPGSAAVEKELSQLLQAQNSLQSAYGQFDSGEFSKVLEYLNKIVLVFSPDCLKAKLLKAKALLALKDYSSVISEAGFILKEDEDNLDALLLRGRAYYYLADHDVASRHYQKGLRLDPEHSGLKKAYFGLKNLLKKTKSAEDNAAKGKLRLAAEDYKAALAMDPDHTAYNLHLHLGLCKTLVKLGRGKEAISSCTEALNIDGELVDALTQRGEAKLLSEDWEGAVQDLKEAAQKSPQDMGIREALMRAEKQLKLSKRKDWYKILGISKTASAAEIKRAYKKLALQWHPDKNVDNREEAENMFREIAAAYEVLGDEDKRVRYDRGEDLDEMNMGGGGGGFNPFGGGGQQYTFHFDGGFPGGGFPGGFQFNF</sequence>
<evidence type="ECO:0000256" key="2">
    <source>
        <dbReference type="ARBA" id="ARBA00022729"/>
    </source>
</evidence>
<feature type="chain" id="PRO_5023809063" description="J domain-containing protein" evidence="10">
    <location>
        <begin position="27"/>
        <end position="466"/>
    </location>
</feature>
<accession>A0A5J9VLE5</accession>
<comment type="caution">
    <text evidence="12">The sequence shown here is derived from an EMBL/GenBank/DDBJ whole genome shotgun (WGS) entry which is preliminary data.</text>
</comment>
<dbReference type="FunFam" id="1.10.287.110:FF:000055">
    <property type="entry name" value="DnaJ subfamily C member 7"/>
    <property type="match status" value="1"/>
</dbReference>
<keyword evidence="6" id="KW-0143">Chaperone</keyword>
<evidence type="ECO:0000256" key="6">
    <source>
        <dbReference type="ARBA" id="ARBA00023186"/>
    </source>
</evidence>
<protein>
    <recommendedName>
        <fullName evidence="11">J domain-containing protein</fullName>
    </recommendedName>
</protein>
<evidence type="ECO:0000259" key="11">
    <source>
        <dbReference type="PROSITE" id="PS50076"/>
    </source>
</evidence>
<name>A0A5J9VLE5_9POAL</name>
<keyword evidence="2 10" id="KW-0732">Signal</keyword>
<keyword evidence="5" id="KW-0256">Endoplasmic reticulum</keyword>
<dbReference type="PANTHER" id="PTHR45188">
    <property type="entry name" value="DNAJ PROTEIN P58IPK HOMOLOG"/>
    <property type="match status" value="1"/>
</dbReference>
<dbReference type="SMART" id="SM00028">
    <property type="entry name" value="TPR"/>
    <property type="match status" value="6"/>
</dbReference>
<dbReference type="PROSITE" id="PS50076">
    <property type="entry name" value="DNAJ_2"/>
    <property type="match status" value="1"/>
</dbReference>
<keyword evidence="3" id="KW-0677">Repeat</keyword>
<comment type="subcellular location">
    <subcellularLocation>
        <location evidence="1">Endoplasmic reticulum lumen</location>
    </subcellularLocation>
</comment>
<evidence type="ECO:0000256" key="5">
    <source>
        <dbReference type="ARBA" id="ARBA00022824"/>
    </source>
</evidence>
<dbReference type="SUPFAM" id="SSF46565">
    <property type="entry name" value="Chaperone J-domain"/>
    <property type="match status" value="1"/>
</dbReference>
<evidence type="ECO:0000313" key="12">
    <source>
        <dbReference type="EMBL" id="TVU37059.1"/>
    </source>
</evidence>
<evidence type="ECO:0000256" key="9">
    <source>
        <dbReference type="PROSITE-ProRule" id="PRU00339"/>
    </source>
</evidence>
<organism evidence="12 13">
    <name type="scientific">Eragrostis curvula</name>
    <name type="common">weeping love grass</name>
    <dbReference type="NCBI Taxonomy" id="38414"/>
    <lineage>
        <taxon>Eukaryota</taxon>
        <taxon>Viridiplantae</taxon>
        <taxon>Streptophyta</taxon>
        <taxon>Embryophyta</taxon>
        <taxon>Tracheophyta</taxon>
        <taxon>Spermatophyta</taxon>
        <taxon>Magnoliopsida</taxon>
        <taxon>Liliopsida</taxon>
        <taxon>Poales</taxon>
        <taxon>Poaceae</taxon>
        <taxon>PACMAD clade</taxon>
        <taxon>Chloridoideae</taxon>
        <taxon>Eragrostideae</taxon>
        <taxon>Eragrostidinae</taxon>
        <taxon>Eragrostis</taxon>
    </lineage>
</organism>
<comment type="subunit">
    <text evidence="8">Interacts with BIP1.</text>
</comment>
<dbReference type="Gramene" id="TVU37059">
    <property type="protein sequence ID" value="TVU37059"/>
    <property type="gene ID" value="EJB05_19026"/>
</dbReference>
<dbReference type="EMBL" id="RWGY01000009">
    <property type="protein sequence ID" value="TVU37059.1"/>
    <property type="molecule type" value="Genomic_DNA"/>
</dbReference>
<dbReference type="InterPro" id="IPR001623">
    <property type="entry name" value="DnaJ_domain"/>
</dbReference>